<dbReference type="InterPro" id="IPR045670">
    <property type="entry name" value="DUF5916"/>
</dbReference>
<reference evidence="3" key="1">
    <citation type="submission" date="2018-05" db="EMBL/GenBank/DDBJ databases">
        <authorList>
            <person name="Lanie J.A."/>
            <person name="Ng W.-L."/>
            <person name="Kazmierczak K.M."/>
            <person name="Andrzejewski T.M."/>
            <person name="Davidsen T.M."/>
            <person name="Wayne K.J."/>
            <person name="Tettelin H."/>
            <person name="Glass J.I."/>
            <person name="Rusch D."/>
            <person name="Podicherti R."/>
            <person name="Tsui H.-C.T."/>
            <person name="Winkler M.E."/>
        </authorList>
    </citation>
    <scope>NUCLEOTIDE SEQUENCE</scope>
</reference>
<gene>
    <name evidence="3" type="ORF">METZ01_LOCUS15034</name>
</gene>
<feature type="domain" description="DUF5916" evidence="2">
    <location>
        <begin position="454"/>
        <end position="915"/>
    </location>
</feature>
<dbReference type="EMBL" id="UINC01000853">
    <property type="protein sequence ID" value="SUZ62180.1"/>
    <property type="molecule type" value="Genomic_DNA"/>
</dbReference>
<proteinExistence type="predicted"/>
<evidence type="ECO:0000313" key="3">
    <source>
        <dbReference type="EMBL" id="SUZ62180.1"/>
    </source>
</evidence>
<dbReference type="Gene3D" id="2.60.40.1190">
    <property type="match status" value="1"/>
</dbReference>
<feature type="compositionally biased region" description="Polar residues" evidence="1">
    <location>
        <begin position="113"/>
        <end position="126"/>
    </location>
</feature>
<feature type="region of interest" description="Disordered" evidence="1">
    <location>
        <begin position="429"/>
        <end position="464"/>
    </location>
</feature>
<protein>
    <recommendedName>
        <fullName evidence="2">DUF5916 domain-containing protein</fullName>
    </recommendedName>
</protein>
<feature type="region of interest" description="Disordered" evidence="1">
    <location>
        <begin position="88"/>
        <end position="126"/>
    </location>
</feature>
<dbReference type="SUPFAM" id="SSF49344">
    <property type="entry name" value="CBD9-like"/>
    <property type="match status" value="1"/>
</dbReference>
<evidence type="ECO:0000259" key="2">
    <source>
        <dbReference type="Pfam" id="PF19313"/>
    </source>
</evidence>
<organism evidence="3">
    <name type="scientific">marine metagenome</name>
    <dbReference type="NCBI Taxonomy" id="408172"/>
    <lineage>
        <taxon>unclassified sequences</taxon>
        <taxon>metagenomes</taxon>
        <taxon>ecological metagenomes</taxon>
    </lineage>
</organism>
<sequence length="919" mass="102481">MIHASASIQATEGVVVLGSFANSDNAERHRLELSEQLKTPVHIVNATVSGVRHYRVVTDQMSKADAQTWIATTQTQGIAGWFAPTTSVQEQPFPPAKPPTKATPTFASLHRAPQQTTTADVGSTSVRTAPQTGDVIEIPYFDAVDIVIDGKIDESAWAEVPEYDDLLVTSPDTLNKPTYQTITRFLYTNQGLYIAGFMEQPHDTLVSPLSSRDKFVNRDGFGITLDTSGEGLYGYWFIVNLGGSVLDGKVAPERSMSEQWDGPWEGQSTRVPGGWSVEMFLPWPMMSIPDAEQARTMGIWVNRKVAFMDEQYSWPALPHTQPRFMSALQPIRLPALETKQQLAVFPYISANHDAMNSDQDVSAGTDIAWRPSTNLQLTAALSPDFGSVESDDVVVNLTAYETFFPEKRLFFLEGNEVFITTPRSDVNRYGSSRRGGGSRATASTYTPEPTTFLNTRRIGGPPRHVSVPDDIDVASVELGKPTDLLGAVKLAGSSGRMRYGVLAAFEDEVELPGIVKATGERITVQEDGRDFGVVRALYEQSDGARRSIGYIGTMVTLPDANAMTHGIDAHMLSSDGKLEIDGQLLYSDAGEQPGYGGFVDMSIQKRRGINHSFEFDYIDQNLDISDLGFISQNDMIATQYGVYRFVGHGLKYFRQITTSAFFGAQTNTDGFLTRMGVYTGQGFEFPNYSSLRLSLNYYAPKWDVMNSRGNGMFKVDDRLFMHVAYGTNSAKRFAWSGTFGAQQEELDGQWGYSADFGFTLKASDRMTLDLDLRFKKRDGWLLHRWGRNFATYEADDFQPRIEMDYFFSARQQLRLTMQWAGIRAKSLSYYQIPDTDGELIPRNLDAGTSNEDFSLSRLTAQLRYRWELGPLSDLFIVYTRGSNLAIGDMNDGFSDLFTEAIDEPVVDYLVAKLRYRFGR</sequence>
<name>A0A381P5P6_9ZZZZ</name>
<evidence type="ECO:0000256" key="1">
    <source>
        <dbReference type="SAM" id="MobiDB-lite"/>
    </source>
</evidence>
<dbReference type="Pfam" id="PF19313">
    <property type="entry name" value="DUF5916"/>
    <property type="match status" value="2"/>
</dbReference>
<feature type="domain" description="DUF5916" evidence="2">
    <location>
        <begin position="341"/>
        <end position="418"/>
    </location>
</feature>
<dbReference type="AlphaFoldDB" id="A0A381P5P6"/>
<accession>A0A381P5P6</accession>
<feature type="compositionally biased region" description="Polar residues" evidence="1">
    <location>
        <begin position="445"/>
        <end position="454"/>
    </location>
</feature>